<dbReference type="GO" id="GO:0009986">
    <property type="term" value="C:cell surface"/>
    <property type="evidence" value="ECO:0007669"/>
    <property type="project" value="UniProtKB-ARBA"/>
</dbReference>
<dbReference type="HAMAP" id="MF_00145">
    <property type="entry name" value="Phosphoglyc_kinase"/>
    <property type="match status" value="1"/>
</dbReference>
<dbReference type="AlphaFoldDB" id="A0A239UDW5"/>
<dbReference type="InterPro" id="IPR015824">
    <property type="entry name" value="Phosphoglycerate_kinase_N"/>
</dbReference>
<dbReference type="InterPro" id="IPR001576">
    <property type="entry name" value="Phosphoglycerate_kinase"/>
</dbReference>
<proteinExistence type="inferred from homology"/>
<evidence type="ECO:0000313" key="18">
    <source>
        <dbReference type="EMBL" id="GEP84018.1"/>
    </source>
</evidence>
<keyword evidence="11 14" id="KW-0418">Kinase</keyword>
<evidence type="ECO:0000256" key="10">
    <source>
        <dbReference type="ARBA" id="ARBA00022741"/>
    </source>
</evidence>
<comment type="caution">
    <text evidence="18">The sequence shown here is derived from an EMBL/GenBank/DDBJ whole genome shotgun (WGS) entry which is preliminary data.</text>
</comment>
<feature type="binding site" evidence="15">
    <location>
        <position position="156"/>
    </location>
    <ligand>
        <name>(2R)-3-phosphoglycerate</name>
        <dbReference type="ChEBI" id="CHEBI:58272"/>
    </ligand>
</feature>
<sequence>MAKKHVSDLDLKGKVVLERADFNVPLKDGKITNDNRIVQALPTIEYILDQGGRLVLFSHLGKVKEESDKEKLTLKPVAERLSEKLGKDVNFIPHTRGEVLEKAIAELKDGEVLLVENTRFEDLDGKKESKNDPELGKYWASLGDVFVNDAFGTAHRSHASNVGIASHLESAAGDLMEKEIKFIGGVVNNPDKPVVAILGGAKVSDKIGVIENLLNVADKVLIGGGMAYTFLKAQGYEIGKSLLEEDKVDFAKDLLERAGDKIVLPVDAKVAKEFSNEAQFTVVTIDQIPADQEALDIGPETVDLFKKELEGAHTVVWNGPMGVFEFENFAQGTIGVCEAIASLKDATTIIGGGDSAAAAMMLGFEDDFSHISTGGGASLEYLEGKELPGIKSISDK</sequence>
<gene>
    <name evidence="14 18" type="primary">pgk</name>
    <name evidence="18" type="ORF">SPI02_06030</name>
</gene>
<dbReference type="PRINTS" id="PR00477">
    <property type="entry name" value="PHGLYCKINASE"/>
</dbReference>
<comment type="catalytic activity">
    <reaction evidence="1 14 17">
        <text>(2R)-3-phosphoglycerate + ATP = (2R)-3-phospho-glyceroyl phosphate + ADP</text>
        <dbReference type="Rhea" id="RHEA:14801"/>
        <dbReference type="ChEBI" id="CHEBI:30616"/>
        <dbReference type="ChEBI" id="CHEBI:57604"/>
        <dbReference type="ChEBI" id="CHEBI:58272"/>
        <dbReference type="ChEBI" id="CHEBI:456216"/>
        <dbReference type="EC" id="2.7.2.3"/>
    </reaction>
</comment>
<keyword evidence="10 14" id="KW-0547">Nucleotide-binding</keyword>
<evidence type="ECO:0000256" key="5">
    <source>
        <dbReference type="ARBA" id="ARBA00011245"/>
    </source>
</evidence>
<dbReference type="InterPro" id="IPR036043">
    <property type="entry name" value="Phosphoglycerate_kinase_sf"/>
</dbReference>
<evidence type="ECO:0000313" key="19">
    <source>
        <dbReference type="Proteomes" id="UP000321736"/>
    </source>
</evidence>
<evidence type="ECO:0000256" key="6">
    <source>
        <dbReference type="ARBA" id="ARBA00013061"/>
    </source>
</evidence>
<dbReference type="OrthoDB" id="9808460at2"/>
<dbReference type="GO" id="GO:0006094">
    <property type="term" value="P:gluconeogenesis"/>
    <property type="evidence" value="ECO:0007669"/>
    <property type="project" value="TreeGrafter"/>
</dbReference>
<evidence type="ECO:0000256" key="1">
    <source>
        <dbReference type="ARBA" id="ARBA00000642"/>
    </source>
</evidence>
<evidence type="ECO:0000256" key="8">
    <source>
        <dbReference type="ARBA" id="ARBA00022490"/>
    </source>
</evidence>
<dbReference type="GO" id="GO:0043531">
    <property type="term" value="F:ADP binding"/>
    <property type="evidence" value="ECO:0007669"/>
    <property type="project" value="TreeGrafter"/>
</dbReference>
<evidence type="ECO:0000256" key="15">
    <source>
        <dbReference type="PIRSR" id="PIRSR000724-1"/>
    </source>
</evidence>
<dbReference type="GO" id="GO:0005829">
    <property type="term" value="C:cytosol"/>
    <property type="evidence" value="ECO:0007669"/>
    <property type="project" value="TreeGrafter"/>
</dbReference>
<feature type="binding site" evidence="14 16">
    <location>
        <position position="206"/>
    </location>
    <ligand>
        <name>ATP</name>
        <dbReference type="ChEBI" id="CHEBI:30616"/>
    </ligand>
</feature>
<evidence type="ECO:0000256" key="12">
    <source>
        <dbReference type="ARBA" id="ARBA00022840"/>
    </source>
</evidence>
<dbReference type="CDD" id="cd00318">
    <property type="entry name" value="Phosphoglycerate_kinase"/>
    <property type="match status" value="1"/>
</dbReference>
<feature type="binding site" evidence="15">
    <location>
        <position position="119"/>
    </location>
    <ligand>
        <name>(2R)-3-phosphoglycerate</name>
        <dbReference type="ChEBI" id="CHEBI:58272"/>
    </ligand>
</feature>
<evidence type="ECO:0000256" key="16">
    <source>
        <dbReference type="PIRSR" id="PIRSR000724-2"/>
    </source>
</evidence>
<keyword evidence="13 14" id="KW-0324">Glycolysis</keyword>
<dbReference type="SUPFAM" id="SSF53748">
    <property type="entry name" value="Phosphoglycerate kinase"/>
    <property type="match status" value="1"/>
</dbReference>
<dbReference type="UniPathway" id="UPA00109">
    <property type="reaction ID" value="UER00185"/>
</dbReference>
<dbReference type="PANTHER" id="PTHR11406">
    <property type="entry name" value="PHOSPHOGLYCERATE KINASE"/>
    <property type="match status" value="1"/>
</dbReference>
<evidence type="ECO:0000256" key="7">
    <source>
        <dbReference type="ARBA" id="ARBA00016471"/>
    </source>
</evidence>
<comment type="subunit">
    <text evidence="5 14">Monomer.</text>
</comment>
<comment type="similarity">
    <text evidence="4 14 17">Belongs to the phosphoglycerate kinase family.</text>
</comment>
<comment type="caution">
    <text evidence="14">Lacks conserved residue(s) required for the propagation of feature annotation.</text>
</comment>
<reference evidence="18 19" key="1">
    <citation type="submission" date="2019-07" db="EMBL/GenBank/DDBJ databases">
        <title>Whole genome shotgun sequence of Staphylococcus piscifermentans NBRC 109625.</title>
        <authorList>
            <person name="Hosoyama A."/>
            <person name="Uohara A."/>
            <person name="Ohji S."/>
            <person name="Ichikawa N."/>
        </authorList>
    </citation>
    <scope>NUCLEOTIDE SEQUENCE [LARGE SCALE GENOMIC DNA]</scope>
    <source>
        <strain evidence="18 19">NBRC 109625</strain>
    </source>
</reference>
<evidence type="ECO:0000256" key="13">
    <source>
        <dbReference type="ARBA" id="ARBA00023152"/>
    </source>
</evidence>
<comment type="subcellular location">
    <subcellularLocation>
        <location evidence="2 14">Cytoplasm</location>
    </subcellularLocation>
</comment>
<evidence type="ECO:0000256" key="9">
    <source>
        <dbReference type="ARBA" id="ARBA00022679"/>
    </source>
</evidence>
<evidence type="ECO:0000256" key="4">
    <source>
        <dbReference type="ARBA" id="ARBA00008982"/>
    </source>
</evidence>
<feature type="binding site" evidence="14">
    <location>
        <position position="36"/>
    </location>
    <ligand>
        <name>substrate</name>
    </ligand>
</feature>
<dbReference type="EMBL" id="BKAR01000004">
    <property type="protein sequence ID" value="GEP84018.1"/>
    <property type="molecule type" value="Genomic_DNA"/>
</dbReference>
<evidence type="ECO:0000256" key="17">
    <source>
        <dbReference type="RuleBase" id="RU000532"/>
    </source>
</evidence>
<name>A0A239UDW5_9STAP</name>
<feature type="binding site" evidence="15">
    <location>
        <position position="36"/>
    </location>
    <ligand>
        <name>(2R)-3-phosphoglycerate</name>
        <dbReference type="ChEBI" id="CHEBI:58272"/>
    </ligand>
</feature>
<keyword evidence="8 14" id="KW-0963">Cytoplasm</keyword>
<feature type="binding site" evidence="14 16">
    <location>
        <position position="325"/>
    </location>
    <ligand>
        <name>ATP</name>
        <dbReference type="ChEBI" id="CHEBI:30616"/>
    </ligand>
</feature>
<dbReference type="Gene3D" id="3.40.50.1260">
    <property type="entry name" value="Phosphoglycerate kinase, N-terminal domain"/>
    <property type="match status" value="2"/>
</dbReference>
<dbReference type="Proteomes" id="UP000321736">
    <property type="component" value="Unassembled WGS sequence"/>
</dbReference>
<dbReference type="FunFam" id="3.40.50.1260:FF:000001">
    <property type="entry name" value="Phosphoglycerate kinase"/>
    <property type="match status" value="1"/>
</dbReference>
<feature type="binding site" evidence="14">
    <location>
        <position position="119"/>
    </location>
    <ligand>
        <name>substrate</name>
    </ligand>
</feature>
<organism evidence="18 19">
    <name type="scientific">Staphylococcus piscifermentans</name>
    <dbReference type="NCBI Taxonomy" id="70258"/>
    <lineage>
        <taxon>Bacteria</taxon>
        <taxon>Bacillati</taxon>
        <taxon>Bacillota</taxon>
        <taxon>Bacilli</taxon>
        <taxon>Bacillales</taxon>
        <taxon>Staphylococcaceae</taxon>
        <taxon>Staphylococcus</taxon>
    </lineage>
</organism>
<feature type="binding site" evidence="14 15">
    <location>
        <begin position="59"/>
        <end position="62"/>
    </location>
    <ligand>
        <name>substrate</name>
    </ligand>
</feature>
<evidence type="ECO:0000256" key="3">
    <source>
        <dbReference type="ARBA" id="ARBA00004838"/>
    </source>
</evidence>
<evidence type="ECO:0000256" key="11">
    <source>
        <dbReference type="ARBA" id="ARBA00022777"/>
    </source>
</evidence>
<dbReference type="GO" id="GO:0005524">
    <property type="term" value="F:ATP binding"/>
    <property type="evidence" value="ECO:0007669"/>
    <property type="project" value="UniProtKB-KW"/>
</dbReference>
<feature type="binding site" evidence="14 16">
    <location>
        <begin position="352"/>
        <end position="355"/>
    </location>
    <ligand>
        <name>ATP</name>
        <dbReference type="ChEBI" id="CHEBI:30616"/>
    </ligand>
</feature>
<dbReference type="GO" id="GO:0006096">
    <property type="term" value="P:glycolytic process"/>
    <property type="evidence" value="ECO:0007669"/>
    <property type="project" value="UniProtKB-UniRule"/>
</dbReference>
<evidence type="ECO:0000256" key="2">
    <source>
        <dbReference type="ARBA" id="ARBA00004496"/>
    </source>
</evidence>
<keyword evidence="9 14" id="KW-0808">Transferase</keyword>
<dbReference type="Pfam" id="PF00162">
    <property type="entry name" value="PGK"/>
    <property type="match status" value="1"/>
</dbReference>
<protein>
    <recommendedName>
        <fullName evidence="7 14">Phosphoglycerate kinase</fullName>
        <ecNumber evidence="6 14">2.7.2.3</ecNumber>
    </recommendedName>
</protein>
<dbReference type="GO" id="GO:0004618">
    <property type="term" value="F:phosphoglycerate kinase activity"/>
    <property type="evidence" value="ECO:0007669"/>
    <property type="project" value="UniProtKB-UniRule"/>
</dbReference>
<dbReference type="PIRSF" id="PIRSF000724">
    <property type="entry name" value="Pgk"/>
    <property type="match status" value="1"/>
</dbReference>
<comment type="pathway">
    <text evidence="3 14">Carbohydrate degradation; glycolysis; pyruvate from D-glyceraldehyde 3-phosphate: step 2/5.</text>
</comment>
<dbReference type="RefSeq" id="WP_095106446.1">
    <property type="nucleotide sequence ID" value="NZ_BKAR01000004.1"/>
</dbReference>
<feature type="binding site" evidence="14">
    <location>
        <position position="156"/>
    </location>
    <ligand>
        <name>substrate</name>
    </ligand>
</feature>
<accession>A0A239UDW5</accession>
<feature type="binding site" evidence="14 15">
    <location>
        <begin position="21"/>
        <end position="23"/>
    </location>
    <ligand>
        <name>substrate</name>
    </ligand>
</feature>
<keyword evidence="19" id="KW-1185">Reference proteome</keyword>
<dbReference type="PANTHER" id="PTHR11406:SF23">
    <property type="entry name" value="PHOSPHOGLYCERATE KINASE 1, CHLOROPLASTIC-RELATED"/>
    <property type="match status" value="1"/>
</dbReference>
<evidence type="ECO:0000256" key="14">
    <source>
        <dbReference type="HAMAP-Rule" id="MF_00145"/>
    </source>
</evidence>
<keyword evidence="12 14" id="KW-0067">ATP-binding</keyword>
<dbReference type="FunFam" id="3.40.50.1260:FF:000008">
    <property type="entry name" value="Phosphoglycerate kinase"/>
    <property type="match status" value="1"/>
</dbReference>
<dbReference type="EC" id="2.7.2.3" evidence="6 14"/>